<keyword evidence="2" id="KW-1185">Reference proteome</keyword>
<reference evidence="1 2" key="1">
    <citation type="submission" date="2014-03" db="EMBL/GenBank/DDBJ databases">
        <title>Draft genome of the hookworm Oesophagostomum dentatum.</title>
        <authorList>
            <person name="Mitreva M."/>
        </authorList>
    </citation>
    <scope>NUCLEOTIDE SEQUENCE [LARGE SCALE GENOMIC DNA]</scope>
    <source>
        <strain evidence="1 2">OD-Hann</strain>
    </source>
</reference>
<evidence type="ECO:0000313" key="2">
    <source>
        <dbReference type="Proteomes" id="UP000053660"/>
    </source>
</evidence>
<proteinExistence type="predicted"/>
<evidence type="ECO:0000313" key="1">
    <source>
        <dbReference type="EMBL" id="KHJ97588.1"/>
    </source>
</evidence>
<dbReference type="Proteomes" id="UP000053660">
    <property type="component" value="Unassembled WGS sequence"/>
</dbReference>
<sequence>MERLYDAIDLLIFETTDALSKPDHIRSIAKDCGLDLTEEQAKDLTSKIVAAFERKFSKGIDKIVKDTKVKEKMSELKELAKACKEKCEETGQTVGYRPVNVGFF</sequence>
<organism evidence="1 2">
    <name type="scientific">Oesophagostomum dentatum</name>
    <name type="common">Nodular worm</name>
    <dbReference type="NCBI Taxonomy" id="61180"/>
    <lineage>
        <taxon>Eukaryota</taxon>
        <taxon>Metazoa</taxon>
        <taxon>Ecdysozoa</taxon>
        <taxon>Nematoda</taxon>
        <taxon>Chromadorea</taxon>
        <taxon>Rhabditida</taxon>
        <taxon>Rhabditina</taxon>
        <taxon>Rhabditomorpha</taxon>
        <taxon>Strongyloidea</taxon>
        <taxon>Strongylidae</taxon>
        <taxon>Oesophagostomum</taxon>
    </lineage>
</organism>
<name>A0A0B1TJ74_OESDE</name>
<dbReference type="AlphaFoldDB" id="A0A0B1TJ74"/>
<protein>
    <submittedName>
        <fullName evidence="1">Uncharacterized protein</fullName>
    </submittedName>
</protein>
<accession>A0A0B1TJ74</accession>
<gene>
    <name evidence="1" type="ORF">OESDEN_02434</name>
</gene>
<dbReference type="EMBL" id="KN549431">
    <property type="protein sequence ID" value="KHJ97588.1"/>
    <property type="molecule type" value="Genomic_DNA"/>
</dbReference>
<dbReference type="OrthoDB" id="5796878at2759"/>